<dbReference type="OrthoDB" id="5864577at2"/>
<name>A0A1T4UEV7_9GAMM</name>
<dbReference type="Proteomes" id="UP000190162">
    <property type="component" value="Unassembled WGS sequence"/>
</dbReference>
<evidence type="ECO:0008006" key="3">
    <source>
        <dbReference type="Google" id="ProtNLM"/>
    </source>
</evidence>
<dbReference type="RefSeq" id="WP_078751982.1">
    <property type="nucleotide sequence ID" value="NZ_FUXU01000014.1"/>
</dbReference>
<gene>
    <name evidence="1" type="ORF">SAMN02745132_01572</name>
</gene>
<protein>
    <recommendedName>
        <fullName evidence="3">Virion morphogenesis protein</fullName>
    </recommendedName>
</protein>
<sequence length="218" mass="25311">MKPTVKLNQRDALNFNEKLALLALPPKKRFWILKTLGRWEKQNVRKRISQQKDIHGKGLEARKKGRKKMFRRMAKGLEPYVKNGAKELDLTWRNKQTARTAARHHIGQTQKMSARQLQRRFGKPDYDAPPTKGMARKLRELGYTIPTKSGKGRKKPTLAWIQQNLTHGKAGAIIRELSGKPKQSQWDIPLAERQILGSKHTDVNRQLVQIFEQAQRRK</sequence>
<evidence type="ECO:0000313" key="2">
    <source>
        <dbReference type="Proteomes" id="UP000190162"/>
    </source>
</evidence>
<keyword evidence="2" id="KW-1185">Reference proteome</keyword>
<evidence type="ECO:0000313" key="1">
    <source>
        <dbReference type="EMBL" id="SKA51203.1"/>
    </source>
</evidence>
<proteinExistence type="predicted"/>
<organism evidence="1 2">
    <name type="scientific">Enterovibrio nigricans DSM 22720</name>
    <dbReference type="NCBI Taxonomy" id="1121868"/>
    <lineage>
        <taxon>Bacteria</taxon>
        <taxon>Pseudomonadati</taxon>
        <taxon>Pseudomonadota</taxon>
        <taxon>Gammaproteobacteria</taxon>
        <taxon>Vibrionales</taxon>
        <taxon>Vibrionaceae</taxon>
        <taxon>Enterovibrio</taxon>
    </lineage>
</organism>
<dbReference type="EMBL" id="FUXU01000014">
    <property type="protein sequence ID" value="SKA51203.1"/>
    <property type="molecule type" value="Genomic_DNA"/>
</dbReference>
<reference evidence="2" key="1">
    <citation type="submission" date="2017-02" db="EMBL/GenBank/DDBJ databases">
        <authorList>
            <person name="Varghese N."/>
            <person name="Submissions S."/>
        </authorList>
    </citation>
    <scope>NUCLEOTIDE SEQUENCE [LARGE SCALE GENOMIC DNA]</scope>
    <source>
        <strain evidence="2">DSM 22720</strain>
    </source>
</reference>
<dbReference type="AlphaFoldDB" id="A0A1T4UEV7"/>
<accession>A0A1T4UEV7</accession>